<keyword evidence="24" id="KW-1185">Reference proteome</keyword>
<keyword evidence="5 21" id="KW-0812">Transmembrane</keyword>
<feature type="transmembrane region" description="Helical" evidence="21">
    <location>
        <begin position="207"/>
        <end position="227"/>
    </location>
</feature>
<keyword evidence="6 16" id="KW-0479">Metal-binding</keyword>
<keyword evidence="13 16" id="KW-0472">Membrane</keyword>
<dbReference type="EMBL" id="JAURVH010001516">
    <property type="protein sequence ID" value="KAK5930377.1"/>
    <property type="molecule type" value="Genomic_DNA"/>
</dbReference>
<evidence type="ECO:0000256" key="15">
    <source>
        <dbReference type="ARBA" id="ARBA00023239"/>
    </source>
</evidence>
<proteinExistence type="inferred from homology"/>
<evidence type="ECO:0000256" key="13">
    <source>
        <dbReference type="ARBA" id="ARBA00023136"/>
    </source>
</evidence>
<dbReference type="EC" id="4.6.1.1" evidence="4 16"/>
<evidence type="ECO:0000256" key="1">
    <source>
        <dbReference type="ARBA" id="ARBA00001593"/>
    </source>
</evidence>
<dbReference type="InterPro" id="IPR009398">
    <property type="entry name" value="Adcy_conserved_dom"/>
</dbReference>
<comment type="subcellular location">
    <subcellularLocation>
        <location evidence="3">Membrane</location>
        <topology evidence="3">Multi-pass membrane protein</topology>
    </subcellularLocation>
</comment>
<evidence type="ECO:0000256" key="14">
    <source>
        <dbReference type="ARBA" id="ARBA00023180"/>
    </source>
</evidence>
<feature type="transmembrane region" description="Helical" evidence="21">
    <location>
        <begin position="153"/>
        <end position="169"/>
    </location>
</feature>
<evidence type="ECO:0000256" key="5">
    <source>
        <dbReference type="ARBA" id="ARBA00022692"/>
    </source>
</evidence>
<comment type="cofactor">
    <cofactor evidence="18">
        <name>Mg(2+)</name>
        <dbReference type="ChEBI" id="CHEBI:18420"/>
    </cofactor>
    <cofactor evidence="18">
        <name>Mn(2+)</name>
        <dbReference type="ChEBI" id="CHEBI:29035"/>
    </cofactor>
    <text evidence="18">Binds 2 magnesium ions per subunit. Is also active with manganese (in vitro).</text>
</comment>
<dbReference type="InterPro" id="IPR001054">
    <property type="entry name" value="A/G_cyclase"/>
</dbReference>
<feature type="transmembrane region" description="Helical" evidence="21">
    <location>
        <begin position="174"/>
        <end position="195"/>
    </location>
</feature>
<keyword evidence="12 16" id="KW-0115">cAMP biosynthesis</keyword>
<gene>
    <name evidence="23" type="ORF">CgunFtcFv8_026614</name>
</gene>
<evidence type="ECO:0000256" key="19">
    <source>
        <dbReference type="RuleBase" id="RU000405"/>
    </source>
</evidence>
<evidence type="ECO:0000256" key="4">
    <source>
        <dbReference type="ARBA" id="ARBA00012201"/>
    </source>
</evidence>
<keyword evidence="7" id="KW-0677">Repeat</keyword>
<evidence type="ECO:0000259" key="22">
    <source>
        <dbReference type="PROSITE" id="PS50125"/>
    </source>
</evidence>
<evidence type="ECO:0000256" key="16">
    <source>
        <dbReference type="PIRNR" id="PIRNR039050"/>
    </source>
</evidence>
<evidence type="ECO:0000256" key="7">
    <source>
        <dbReference type="ARBA" id="ARBA00022737"/>
    </source>
</evidence>
<evidence type="ECO:0000256" key="17">
    <source>
        <dbReference type="PIRSR" id="PIRSR039050-50"/>
    </source>
</evidence>
<dbReference type="InterPro" id="IPR030672">
    <property type="entry name" value="Adcy"/>
</dbReference>
<comment type="cofactor">
    <cofactor evidence="2">
        <name>Mn(2+)</name>
        <dbReference type="ChEBI" id="CHEBI:29035"/>
    </cofactor>
</comment>
<evidence type="ECO:0000256" key="9">
    <source>
        <dbReference type="ARBA" id="ARBA00022840"/>
    </source>
</evidence>
<dbReference type="GO" id="GO:0005524">
    <property type="term" value="F:ATP binding"/>
    <property type="evidence" value="ECO:0007669"/>
    <property type="project" value="UniProtKB-UniRule"/>
</dbReference>
<dbReference type="GO" id="GO:0005886">
    <property type="term" value="C:plasma membrane"/>
    <property type="evidence" value="ECO:0007669"/>
    <property type="project" value="InterPro"/>
</dbReference>
<feature type="transmembrane region" description="Helical" evidence="21">
    <location>
        <begin position="601"/>
        <end position="622"/>
    </location>
</feature>
<dbReference type="Pfam" id="PF00211">
    <property type="entry name" value="Guanylate_cyc"/>
    <property type="match status" value="2"/>
</dbReference>
<dbReference type="GO" id="GO:0007189">
    <property type="term" value="P:adenylate cyclase-activating G protein-coupled receptor signaling pathway"/>
    <property type="evidence" value="ECO:0007669"/>
    <property type="project" value="TreeGrafter"/>
</dbReference>
<evidence type="ECO:0000256" key="6">
    <source>
        <dbReference type="ARBA" id="ARBA00022723"/>
    </source>
</evidence>
<organism evidence="23 24">
    <name type="scientific">Champsocephalus gunnari</name>
    <name type="common">Mackerel icefish</name>
    <dbReference type="NCBI Taxonomy" id="52237"/>
    <lineage>
        <taxon>Eukaryota</taxon>
        <taxon>Metazoa</taxon>
        <taxon>Chordata</taxon>
        <taxon>Craniata</taxon>
        <taxon>Vertebrata</taxon>
        <taxon>Euteleostomi</taxon>
        <taxon>Actinopterygii</taxon>
        <taxon>Neopterygii</taxon>
        <taxon>Teleostei</taxon>
        <taxon>Neoteleostei</taxon>
        <taxon>Acanthomorphata</taxon>
        <taxon>Eupercaria</taxon>
        <taxon>Perciformes</taxon>
        <taxon>Notothenioidei</taxon>
        <taxon>Channichthyidae</taxon>
        <taxon>Champsocephalus</taxon>
    </lineage>
</organism>
<feature type="transmembrane region" description="Helical" evidence="21">
    <location>
        <begin position="777"/>
        <end position="794"/>
    </location>
</feature>
<dbReference type="PROSITE" id="PS00452">
    <property type="entry name" value="GUANYLATE_CYCLASE_1"/>
    <property type="match status" value="2"/>
</dbReference>
<evidence type="ECO:0000313" key="23">
    <source>
        <dbReference type="EMBL" id="KAK5930377.1"/>
    </source>
</evidence>
<feature type="binding site" evidence="17">
    <location>
        <begin position="342"/>
        <end position="344"/>
    </location>
    <ligand>
        <name>ATP</name>
        <dbReference type="ChEBI" id="CHEBI:30616"/>
    </ligand>
</feature>
<protein>
    <recommendedName>
        <fullName evidence="4 16">adenylate cyclase</fullName>
        <ecNumber evidence="4 16">4.6.1.1</ecNumber>
    </recommendedName>
</protein>
<dbReference type="GO" id="GO:0006171">
    <property type="term" value="P:cAMP biosynthetic process"/>
    <property type="evidence" value="ECO:0007669"/>
    <property type="project" value="UniProtKB-KW"/>
</dbReference>
<feature type="transmembrane region" description="Helical" evidence="21">
    <location>
        <begin position="91"/>
        <end position="109"/>
    </location>
</feature>
<keyword evidence="9 16" id="KW-0067">ATP-binding</keyword>
<dbReference type="FunFam" id="3.30.70.1230:FF:000001">
    <property type="entry name" value="Adenylate cyclase"/>
    <property type="match status" value="1"/>
</dbReference>
<feature type="binding site" evidence="17">
    <location>
        <begin position="300"/>
        <end position="305"/>
    </location>
    <ligand>
        <name>ATP</name>
        <dbReference type="ChEBI" id="CHEBI:30616"/>
    </ligand>
</feature>
<feature type="transmembrane region" description="Helical" evidence="21">
    <location>
        <begin position="661"/>
        <end position="690"/>
    </location>
</feature>
<dbReference type="InterPro" id="IPR018297">
    <property type="entry name" value="A/G_cyclase_CS"/>
</dbReference>
<dbReference type="InterPro" id="IPR029787">
    <property type="entry name" value="Nucleotide_cyclase"/>
</dbReference>
<evidence type="ECO:0000256" key="20">
    <source>
        <dbReference type="SAM" id="MobiDB-lite"/>
    </source>
</evidence>
<dbReference type="Gene3D" id="3.30.70.1230">
    <property type="entry name" value="Nucleotide cyclase"/>
    <property type="match status" value="2"/>
</dbReference>
<dbReference type="PROSITE" id="PS50125">
    <property type="entry name" value="GUANYLATE_CYCLASE_2"/>
    <property type="match status" value="2"/>
</dbReference>
<dbReference type="Pfam" id="PF16214">
    <property type="entry name" value="AC_N"/>
    <property type="match status" value="1"/>
</dbReference>
<evidence type="ECO:0000256" key="3">
    <source>
        <dbReference type="ARBA" id="ARBA00004141"/>
    </source>
</evidence>
<feature type="binding site" evidence="18">
    <location>
        <position position="344"/>
    </location>
    <ligand>
        <name>Mg(2+)</name>
        <dbReference type="ChEBI" id="CHEBI:18420"/>
        <label>2</label>
        <note>catalytic</note>
    </ligand>
</feature>
<sequence length="1116" mass="124885">MNGRNMEGMPVESAKTRRRKGHCPAGARLGAVACEDEFNSQELEALFQNYNLKLEQTATLKALAVLIVAASSLSLVELLSSPRLTLSKGSYPVHCVVFLSLFIVTNVKYLQVTQLQQIAKLALLFSFTFALLCCPFPLALGTSELLSAAAPEQGVWQLMLVTLVAYVLLPVRTLLAMLFGVMLATSHFIVIATSFTGRKQKLWRPLVANAVLFTSVNLSGVFVRILTERTQRKVFLQARNCIEERLRLEDENEKQERLLMSLLPRNVAMEMKEDFLKPPERIFHKIYIQRHDNVSILFADIVGFTSLASQCTAQELVKLLNELFGKFDELATENHCRRIKILGDCYYCVSGLTQPKADHAHCCVEMGLDMIDTIASVVEATEVDLNMRVGLHTGRVLCGVLGLRKWQYDVWSNDVTLANVMEAGGLPGKVHITRTTLECLNGDYEVEPGLGHERHAFLQKHQIETFFIVPPHRRKIFPGLILSDIKPAKRMKFKTVCYLLVQLMHCRKMFKAEIPFSNAMSCDDDDKRRALRTAPDKLRNRTSSSAAAVQHSPGTRVNRYIGRLIEARQSESETTDLNYITLFYRSRDRERRYHQVYDDHFISAVVLSLILAALFGLIYLLMIPQGMLVLLLLVLCVCFHVACVMYLHLTSVQCQPGCLTIQIRTVLCVFLVLLTYSVTQACVVVCVPWNRVVSNFSLTVEEVLADTNSTEADRACSNMSYGLLSCVAGTLTLVPYLRVSSLPKIILLLLLSVTYTVIMETSGYRQAVGGGFLHTRGYDPVLAALLFFGALALHSRQLDLKLRLDYLWATQAEEERGDMEKVKLDNKRILFNLLPAHVAQHFLMSNPRNMDLYYQSYAQVGVLFASIANFNDFYIELDGNNMGVECLRLLNEIIADFDELMDKECYRDIEKIKTIGSTYMAAVGLVPTTASMVKKSITSHLCTVSDFAIEMFDVLDAINYQSYNDFVLRVGINVGPVVAGVIGARRPQYDIWGNTVNVASRMDSTGVQGKIQVTEDVHRIITDHYDFVCRGQVSVKGKGQMLTYFLEGRRHGSKPSQTNAERRSGALNPGSVCTRLSPAPTITTYATTRNPSPGMAKPTTSTSITRYLPSVPTATL</sequence>
<dbReference type="GO" id="GO:0046872">
    <property type="term" value="F:metal ion binding"/>
    <property type="evidence" value="ECO:0007669"/>
    <property type="project" value="UniProtKB-KW"/>
</dbReference>
<keyword evidence="15 16" id="KW-0456">Lyase</keyword>
<feature type="binding site" evidence="17">
    <location>
        <begin position="990"/>
        <end position="992"/>
    </location>
    <ligand>
        <name>ATP</name>
        <dbReference type="ChEBI" id="CHEBI:30616"/>
    </ligand>
</feature>
<evidence type="ECO:0000256" key="11">
    <source>
        <dbReference type="ARBA" id="ARBA00022989"/>
    </source>
</evidence>
<dbReference type="GO" id="GO:0035556">
    <property type="term" value="P:intracellular signal transduction"/>
    <property type="evidence" value="ECO:0007669"/>
    <property type="project" value="InterPro"/>
</dbReference>
<feature type="binding site" evidence="18">
    <location>
        <position position="300"/>
    </location>
    <ligand>
        <name>Mg(2+)</name>
        <dbReference type="ChEBI" id="CHEBI:18420"/>
        <label>1</label>
        <note>catalytic</note>
    </ligand>
</feature>
<comment type="function">
    <text evidence="16">Catalyzes the formation of the signaling molecule cAMP in response to G-protein signaling.</text>
</comment>
<dbReference type="FunFam" id="3.30.70.1230:FF:000002">
    <property type="entry name" value="Adenylate cyclase"/>
    <property type="match status" value="1"/>
</dbReference>
<dbReference type="PANTHER" id="PTHR45627">
    <property type="entry name" value="ADENYLATE CYCLASE TYPE 1"/>
    <property type="match status" value="1"/>
</dbReference>
<accession>A0AAN8DX80</accession>
<feature type="binding site" evidence="18">
    <location>
        <position position="300"/>
    </location>
    <ligand>
        <name>Mg(2+)</name>
        <dbReference type="ChEBI" id="CHEBI:18420"/>
        <label>2</label>
        <note>catalytic</note>
    </ligand>
</feature>
<evidence type="ECO:0000256" key="8">
    <source>
        <dbReference type="ARBA" id="ARBA00022741"/>
    </source>
</evidence>
<feature type="binding site" evidence="17">
    <location>
        <begin position="997"/>
        <end position="1001"/>
    </location>
    <ligand>
        <name>ATP</name>
        <dbReference type="ChEBI" id="CHEBI:30616"/>
    </ligand>
</feature>
<feature type="binding site" evidence="17">
    <location>
        <position position="913"/>
    </location>
    <ligand>
        <name>ATP</name>
        <dbReference type="ChEBI" id="CHEBI:30616"/>
    </ligand>
</feature>
<evidence type="ECO:0000256" key="2">
    <source>
        <dbReference type="ARBA" id="ARBA00001936"/>
    </source>
</evidence>
<feature type="binding site" evidence="17">
    <location>
        <position position="1036"/>
    </location>
    <ligand>
        <name>ATP</name>
        <dbReference type="ChEBI" id="CHEBI:30616"/>
    </ligand>
</feature>
<feature type="transmembrane region" description="Helical" evidence="21">
    <location>
        <begin position="628"/>
        <end position="649"/>
    </location>
</feature>
<evidence type="ECO:0000313" key="24">
    <source>
        <dbReference type="Proteomes" id="UP001331515"/>
    </source>
</evidence>
<dbReference type="SUPFAM" id="SSF55073">
    <property type="entry name" value="Nucleotide cyclase"/>
    <property type="match status" value="2"/>
</dbReference>
<name>A0AAN8DX80_CHAGU</name>
<dbReference type="Proteomes" id="UP001331515">
    <property type="component" value="Unassembled WGS sequence"/>
</dbReference>
<dbReference type="Pfam" id="PF06327">
    <property type="entry name" value="Adcy_cons_dom"/>
    <property type="match status" value="1"/>
</dbReference>
<feature type="domain" description="Guanylate cyclase" evidence="22">
    <location>
        <begin position="295"/>
        <end position="422"/>
    </location>
</feature>
<feature type="transmembrane region" description="Helical" evidence="21">
    <location>
        <begin position="58"/>
        <end position="79"/>
    </location>
</feature>
<feature type="binding site" evidence="18">
    <location>
        <position position="344"/>
    </location>
    <ligand>
        <name>Mg(2+)</name>
        <dbReference type="ChEBI" id="CHEBI:18420"/>
        <label>1</label>
        <note>catalytic</note>
    </ligand>
</feature>
<dbReference type="PIRSF" id="PIRSF039050">
    <property type="entry name" value="Ade_cyc"/>
    <property type="match status" value="1"/>
</dbReference>
<dbReference type="GO" id="GO:0004016">
    <property type="term" value="F:adenylate cyclase activity"/>
    <property type="evidence" value="ECO:0007669"/>
    <property type="project" value="UniProtKB-EC"/>
</dbReference>
<keyword evidence="8 16" id="KW-0547">Nucleotide-binding</keyword>
<evidence type="ECO:0000256" key="12">
    <source>
        <dbReference type="ARBA" id="ARBA00022998"/>
    </source>
</evidence>
<dbReference type="PANTHER" id="PTHR45627:SF22">
    <property type="entry name" value="ADENYLATE CYCLASE"/>
    <property type="match status" value="1"/>
</dbReference>
<evidence type="ECO:0000256" key="21">
    <source>
        <dbReference type="SAM" id="Phobius"/>
    </source>
</evidence>
<feature type="binding site" evidence="18">
    <location>
        <position position="301"/>
    </location>
    <ligand>
        <name>Mg(2+)</name>
        <dbReference type="ChEBI" id="CHEBI:18420"/>
        <label>2</label>
        <note>catalytic</note>
    </ligand>
</feature>
<comment type="catalytic activity">
    <reaction evidence="1 16">
        <text>ATP = 3',5'-cyclic AMP + diphosphate</text>
        <dbReference type="Rhea" id="RHEA:15389"/>
        <dbReference type="ChEBI" id="CHEBI:30616"/>
        <dbReference type="ChEBI" id="CHEBI:33019"/>
        <dbReference type="ChEBI" id="CHEBI:58165"/>
        <dbReference type="EC" id="4.6.1.1"/>
    </reaction>
</comment>
<evidence type="ECO:0000256" key="18">
    <source>
        <dbReference type="PIRSR" id="PIRSR039050-51"/>
    </source>
</evidence>
<reference evidence="23 24" key="1">
    <citation type="journal article" date="2023" name="Mol. Biol. Evol.">
        <title>Genomics of Secondarily Temperate Adaptation in the Only Non-Antarctic Icefish.</title>
        <authorList>
            <person name="Rivera-Colon A.G."/>
            <person name="Rayamajhi N."/>
            <person name="Minhas B.F."/>
            <person name="Madrigal G."/>
            <person name="Bilyk K.T."/>
            <person name="Yoon V."/>
            <person name="Hune M."/>
            <person name="Gregory S."/>
            <person name="Cheng C.H.C."/>
            <person name="Catchen J.M."/>
        </authorList>
    </citation>
    <scope>NUCLEOTIDE SEQUENCE [LARGE SCALE GENOMIC DNA]</scope>
    <source>
        <tissue evidence="23">White muscle</tissue>
    </source>
</reference>
<keyword evidence="10 16" id="KW-0460">Magnesium</keyword>
<comment type="caution">
    <text evidence="23">The sequence shown here is derived from an EMBL/GenBank/DDBJ whole genome shotgun (WGS) entry which is preliminary data.</text>
</comment>
<feature type="region of interest" description="Disordered" evidence="20">
    <location>
        <begin position="1050"/>
        <end position="1071"/>
    </location>
</feature>
<dbReference type="SMART" id="SM00044">
    <property type="entry name" value="CYCc"/>
    <property type="match status" value="2"/>
</dbReference>
<feature type="transmembrane region" description="Helical" evidence="21">
    <location>
        <begin position="121"/>
        <end position="141"/>
    </location>
</feature>
<feature type="binding site" evidence="17">
    <location>
        <position position="388"/>
    </location>
    <ligand>
        <name>ATP</name>
        <dbReference type="ChEBI" id="CHEBI:30616"/>
    </ligand>
</feature>
<feature type="domain" description="Guanylate cyclase" evidence="22">
    <location>
        <begin position="861"/>
        <end position="1003"/>
    </location>
</feature>
<evidence type="ECO:0000256" key="10">
    <source>
        <dbReference type="ARBA" id="ARBA00022842"/>
    </source>
</evidence>
<keyword evidence="18" id="KW-0464">Manganese</keyword>
<dbReference type="CDD" id="cd07302">
    <property type="entry name" value="CHD"/>
    <property type="match status" value="2"/>
</dbReference>
<dbReference type="InterPro" id="IPR032628">
    <property type="entry name" value="AC_N"/>
</dbReference>
<comment type="similarity">
    <text evidence="16 19">Belongs to the adenylyl cyclase class-4/guanylyl cyclase family.</text>
</comment>
<dbReference type="AlphaFoldDB" id="A0AAN8DX80"/>
<feature type="transmembrane region" description="Helical" evidence="21">
    <location>
        <begin position="745"/>
        <end position="765"/>
    </location>
</feature>
<keyword evidence="14" id="KW-0325">Glycoprotein</keyword>
<keyword evidence="11 21" id="KW-1133">Transmembrane helix</keyword>